<dbReference type="InterPro" id="IPR036361">
    <property type="entry name" value="SAP_dom_sf"/>
</dbReference>
<reference evidence="2 4" key="1">
    <citation type="submission" date="2023-07" db="EMBL/GenBank/DDBJ databases">
        <title>Sorghum-associated microbial communities from plants grown in Nebraska, USA.</title>
        <authorList>
            <person name="Schachtman D."/>
        </authorList>
    </citation>
    <scope>NUCLEOTIDE SEQUENCE</scope>
    <source>
        <strain evidence="3 4">BE105</strain>
        <strain evidence="2">BE69</strain>
    </source>
</reference>
<dbReference type="EMBL" id="JAVDTS010000011">
    <property type="protein sequence ID" value="MDR6839704.1"/>
    <property type="molecule type" value="Genomic_DNA"/>
</dbReference>
<dbReference type="InterPro" id="IPR025856">
    <property type="entry name" value="HeH/LEM_domain"/>
</dbReference>
<dbReference type="AlphaFoldDB" id="A0AAJ2BSH0"/>
<feature type="domain" description="HeH/LEM" evidence="1">
    <location>
        <begin position="67"/>
        <end position="96"/>
    </location>
</feature>
<proteinExistence type="predicted"/>
<evidence type="ECO:0000313" key="5">
    <source>
        <dbReference type="Proteomes" id="UP001253458"/>
    </source>
</evidence>
<dbReference type="Proteomes" id="UP001249076">
    <property type="component" value="Unassembled WGS sequence"/>
</dbReference>
<dbReference type="Pfam" id="PF12949">
    <property type="entry name" value="HeH"/>
    <property type="match status" value="1"/>
</dbReference>
<organism evidence="2 5">
    <name type="scientific">Acidovorax delafieldii</name>
    <name type="common">Pseudomonas delafieldii</name>
    <dbReference type="NCBI Taxonomy" id="47920"/>
    <lineage>
        <taxon>Bacteria</taxon>
        <taxon>Pseudomonadati</taxon>
        <taxon>Pseudomonadota</taxon>
        <taxon>Betaproteobacteria</taxon>
        <taxon>Burkholderiales</taxon>
        <taxon>Comamonadaceae</taxon>
        <taxon>Acidovorax</taxon>
    </lineage>
</organism>
<comment type="caution">
    <text evidence="2">The sequence shown here is derived from an EMBL/GenBank/DDBJ whole genome shotgun (WGS) entry which is preliminary data.</text>
</comment>
<keyword evidence="4" id="KW-1185">Reference proteome</keyword>
<accession>A0AAJ2BSH0</accession>
<evidence type="ECO:0000313" key="3">
    <source>
        <dbReference type="EMBL" id="MDR6839704.1"/>
    </source>
</evidence>
<name>A0AAJ2BSH0_ACIDE</name>
<evidence type="ECO:0000259" key="1">
    <source>
        <dbReference type="Pfam" id="PF12949"/>
    </source>
</evidence>
<evidence type="ECO:0000313" key="4">
    <source>
        <dbReference type="Proteomes" id="UP001249076"/>
    </source>
</evidence>
<dbReference type="Proteomes" id="UP001253458">
    <property type="component" value="Unassembled WGS sequence"/>
</dbReference>
<dbReference type="EMBL" id="JAVDTL010000004">
    <property type="protein sequence ID" value="MDR6767722.1"/>
    <property type="molecule type" value="Genomic_DNA"/>
</dbReference>
<dbReference type="RefSeq" id="WP_209820718.1">
    <property type="nucleotide sequence ID" value="NZ_JAVDTL010000004.1"/>
</dbReference>
<dbReference type="Gene3D" id="1.10.720.30">
    <property type="entry name" value="SAP domain"/>
    <property type="match status" value="1"/>
</dbReference>
<sequence length="99" mass="10155">MEWITFTTFGSNSAIGAFGAGDQMRVGEDMAKHLVDDVGCAVRGQFKARDLQPAEAEPVAKPSAGLNVPELKAALEAKGITAPDGAKKAELAALLDGAA</sequence>
<protein>
    <recommendedName>
        <fullName evidence="1">HeH/LEM domain-containing protein</fullName>
    </recommendedName>
</protein>
<evidence type="ECO:0000313" key="2">
    <source>
        <dbReference type="EMBL" id="MDR6767722.1"/>
    </source>
</evidence>
<gene>
    <name evidence="2" type="ORF">J2W88_003003</name>
    <name evidence="3" type="ORF">J2W93_004572</name>
</gene>